<feature type="region of interest" description="Disordered" evidence="2">
    <location>
        <begin position="121"/>
        <end position="280"/>
    </location>
</feature>
<dbReference type="SUPFAM" id="SSF52833">
    <property type="entry name" value="Thioredoxin-like"/>
    <property type="match status" value="1"/>
</dbReference>
<feature type="compositionally biased region" description="Acidic residues" evidence="2">
    <location>
        <begin position="207"/>
        <end position="221"/>
    </location>
</feature>
<dbReference type="InterPro" id="IPR006993">
    <property type="entry name" value="Glut_rich_SH3-bd"/>
</dbReference>
<feature type="region of interest" description="Disordered" evidence="2">
    <location>
        <begin position="43"/>
        <end position="70"/>
    </location>
</feature>
<organism evidence="3">
    <name type="scientific">Ceratitis capitata</name>
    <name type="common">Mediterranean fruit fly</name>
    <name type="synonym">Tephritis capitata</name>
    <dbReference type="NCBI Taxonomy" id="7213"/>
    <lineage>
        <taxon>Eukaryota</taxon>
        <taxon>Metazoa</taxon>
        <taxon>Ecdysozoa</taxon>
        <taxon>Arthropoda</taxon>
        <taxon>Hexapoda</taxon>
        <taxon>Insecta</taxon>
        <taxon>Pterygota</taxon>
        <taxon>Neoptera</taxon>
        <taxon>Endopterygota</taxon>
        <taxon>Diptera</taxon>
        <taxon>Brachycera</taxon>
        <taxon>Muscomorpha</taxon>
        <taxon>Tephritoidea</taxon>
        <taxon>Tephritidae</taxon>
        <taxon>Ceratitis</taxon>
        <taxon>Ceratitis</taxon>
    </lineage>
</organism>
<gene>
    <name evidence="3" type="primary">SH3BG</name>
</gene>
<accession>W8BCX8</accession>
<sequence>MVLKVYVSGMSGNKEVKKRQQRVLMILDSKNIKYDIVDITEPGKESEKELMQTKSTSNGATVSDPDPRHPLPPQIFNEVEYCGDYDAFDLANEIDTLEQFLKLAPADTTAVSSAQLELKQENGEVKINADDENKENKENVEVKADSEEGDNKVAADSEAKVDVGESANGDGESKNAENEAENEKQKEEANEESETSEDHKEATSDKGEEEPEETEQTEQTDESSKPTGSEAKQNNNEVSDESEIISPPKDKAGEHSSRSKRIANSNVEDLLEGEKGPAAN</sequence>
<dbReference type="EMBL" id="GAMC01015569">
    <property type="protein sequence ID" value="JAB90986.1"/>
    <property type="molecule type" value="mRNA"/>
</dbReference>
<evidence type="ECO:0000313" key="3">
    <source>
        <dbReference type="EMBL" id="JAB90986.1"/>
    </source>
</evidence>
<evidence type="ECO:0000256" key="2">
    <source>
        <dbReference type="SAM" id="MobiDB-lite"/>
    </source>
</evidence>
<name>W8BCX8_CERCA</name>
<feature type="compositionally biased region" description="Basic and acidic residues" evidence="2">
    <location>
        <begin position="196"/>
        <end position="206"/>
    </location>
</feature>
<feature type="compositionally biased region" description="Polar residues" evidence="2">
    <location>
        <begin position="52"/>
        <end position="61"/>
    </location>
</feature>
<dbReference type="GO" id="GO:0005737">
    <property type="term" value="C:cytoplasm"/>
    <property type="evidence" value="ECO:0007669"/>
    <property type="project" value="TreeGrafter"/>
</dbReference>
<feature type="compositionally biased region" description="Polar residues" evidence="2">
    <location>
        <begin position="225"/>
        <end position="237"/>
    </location>
</feature>
<dbReference type="InterPro" id="IPR051033">
    <property type="entry name" value="SH3BGR"/>
</dbReference>
<dbReference type="Pfam" id="PF04908">
    <property type="entry name" value="SH3BGR"/>
    <property type="match status" value="1"/>
</dbReference>
<dbReference type="Gene3D" id="3.40.30.10">
    <property type="entry name" value="Glutaredoxin"/>
    <property type="match status" value="1"/>
</dbReference>
<evidence type="ECO:0000256" key="1">
    <source>
        <dbReference type="ARBA" id="ARBA00007764"/>
    </source>
</evidence>
<dbReference type="CDD" id="cd03030">
    <property type="entry name" value="GRX_SH3BGR"/>
    <property type="match status" value="1"/>
</dbReference>
<feature type="compositionally biased region" description="Basic and acidic residues" evidence="2">
    <location>
        <begin position="121"/>
        <end position="163"/>
    </location>
</feature>
<proteinExistence type="evidence at transcript level"/>
<dbReference type="PANTHER" id="PTHR12232:SF15">
    <property type="entry name" value="SH3 DOMAIN-BINDING GLUTAMIC ACID-RICH PROTEIN HOMOLOG"/>
    <property type="match status" value="1"/>
</dbReference>
<dbReference type="InterPro" id="IPR036249">
    <property type="entry name" value="Thioredoxin-like_sf"/>
</dbReference>
<reference evidence="3" key="2">
    <citation type="journal article" date="2014" name="BMC Genomics">
        <title>A genomic perspective to assessing quality of mass-reared SIT flies used in Mediterranean fruit fly (Ceratitis capitata) eradication in California.</title>
        <authorList>
            <person name="Calla B."/>
            <person name="Hall B."/>
            <person name="Hou S."/>
            <person name="Geib S.M."/>
        </authorList>
    </citation>
    <scope>NUCLEOTIDE SEQUENCE</scope>
</reference>
<comment type="similarity">
    <text evidence="1">Belongs to the SH3BGR family.</text>
</comment>
<protein>
    <submittedName>
        <fullName evidence="3">SH3 domain-binding glutamic acid-rich protein</fullName>
    </submittedName>
</protein>
<dbReference type="PANTHER" id="PTHR12232">
    <property type="entry name" value="SH3 DOMAIN-BINDING GLUTAMIC ACID-RICH-LIKE PROTEIN"/>
    <property type="match status" value="1"/>
</dbReference>
<dbReference type="OrthoDB" id="9932926at2759"/>
<dbReference type="AlphaFoldDB" id="W8BCX8"/>
<feature type="compositionally biased region" description="Basic and acidic residues" evidence="2">
    <location>
        <begin position="171"/>
        <end position="188"/>
    </location>
</feature>
<feature type="compositionally biased region" description="Basic and acidic residues" evidence="2">
    <location>
        <begin position="248"/>
        <end position="257"/>
    </location>
</feature>
<reference evidence="3" key="1">
    <citation type="submission" date="2013-07" db="EMBL/GenBank/DDBJ databases">
        <authorList>
            <person name="Geib S."/>
        </authorList>
    </citation>
    <scope>NUCLEOTIDE SEQUENCE</scope>
</reference>